<evidence type="ECO:0000256" key="6">
    <source>
        <dbReference type="ARBA" id="ARBA00029459"/>
    </source>
</evidence>
<proteinExistence type="inferred from homology"/>
<evidence type="ECO:0000256" key="7">
    <source>
        <dbReference type="PROSITE-ProRule" id="PRU00776"/>
    </source>
</evidence>
<accession>A0A5E4Q417</accession>
<evidence type="ECO:0000256" key="2">
    <source>
        <dbReference type="ARBA" id="ARBA00022525"/>
    </source>
</evidence>
<dbReference type="InterPro" id="IPR036201">
    <property type="entry name" value="Pacifastin_dom_sf"/>
</dbReference>
<comment type="subcellular location">
    <subcellularLocation>
        <location evidence="1">Secreted</location>
    </subcellularLocation>
</comment>
<comment type="similarity">
    <text evidence="6 7">Belongs to the protease inhibitor I19 family.</text>
</comment>
<evidence type="ECO:0000256" key="4">
    <source>
        <dbReference type="ARBA" id="ARBA00022900"/>
    </source>
</evidence>
<organism evidence="10 11">
    <name type="scientific">Leptidea sinapis</name>
    <dbReference type="NCBI Taxonomy" id="189913"/>
    <lineage>
        <taxon>Eukaryota</taxon>
        <taxon>Metazoa</taxon>
        <taxon>Ecdysozoa</taxon>
        <taxon>Arthropoda</taxon>
        <taxon>Hexapoda</taxon>
        <taxon>Insecta</taxon>
        <taxon>Pterygota</taxon>
        <taxon>Neoptera</taxon>
        <taxon>Endopterygota</taxon>
        <taxon>Lepidoptera</taxon>
        <taxon>Glossata</taxon>
        <taxon>Ditrysia</taxon>
        <taxon>Papilionoidea</taxon>
        <taxon>Pieridae</taxon>
        <taxon>Dismorphiinae</taxon>
        <taxon>Leptidea</taxon>
    </lineage>
</organism>
<feature type="disulfide bond" evidence="7">
    <location>
        <begin position="54"/>
        <end position="72"/>
    </location>
</feature>
<keyword evidence="11" id="KW-1185">Reference proteome</keyword>
<gene>
    <name evidence="10" type="ORF">LSINAPIS_LOCUS4769</name>
</gene>
<dbReference type="PROSITE" id="PS51446">
    <property type="entry name" value="PACIFASTIN"/>
    <property type="match status" value="1"/>
</dbReference>
<protein>
    <recommendedName>
        <fullName evidence="9">Pacifastin domain-containing protein</fullName>
    </recommendedName>
</protein>
<dbReference type="GO" id="GO:0005576">
    <property type="term" value="C:extracellular region"/>
    <property type="evidence" value="ECO:0007669"/>
    <property type="project" value="UniProtKB-SubCell"/>
</dbReference>
<evidence type="ECO:0000259" key="9">
    <source>
        <dbReference type="PROSITE" id="PS51446"/>
    </source>
</evidence>
<dbReference type="AlphaFoldDB" id="A0A5E4Q417"/>
<keyword evidence="2" id="KW-0964">Secreted</keyword>
<dbReference type="EMBL" id="FZQP02001260">
    <property type="protein sequence ID" value="VVC92284.1"/>
    <property type="molecule type" value="Genomic_DNA"/>
</dbReference>
<evidence type="ECO:0000256" key="8">
    <source>
        <dbReference type="SAM" id="Phobius"/>
    </source>
</evidence>
<evidence type="ECO:0000256" key="5">
    <source>
        <dbReference type="ARBA" id="ARBA00023157"/>
    </source>
</evidence>
<sequence length="207" mass="23156">MLWDSSLFNICVLCVVCSSSSLLLSLGKGKRTEKSMTLKDNQSCVPGQIYKVDCNMCRCGPSGGLVCTKMACLSQSVLDALKRGQRTSGDKRSLRSENVENVKSIKRNRFPIIGEGEVCVPGKMYTEGCKTCYCNEDKQLDCSETCKHKLALKRHSNIVERLMKRDLRKVPTIAHLAKKCTPGRRYRIDCNGCLCMSKNNLICEEKI</sequence>
<keyword evidence="8" id="KW-1133">Transmembrane helix</keyword>
<keyword evidence="4 7" id="KW-0722">Serine protease inhibitor</keyword>
<evidence type="ECO:0000256" key="1">
    <source>
        <dbReference type="ARBA" id="ARBA00004613"/>
    </source>
</evidence>
<comment type="caution">
    <text evidence="7">Lacks conserved residue(s) required for the propagation of feature annotation.</text>
</comment>
<feature type="domain" description="Pacifastin" evidence="9">
    <location>
        <begin position="41"/>
        <end position="75"/>
    </location>
</feature>
<keyword evidence="5 7" id="KW-1015">Disulfide bond</keyword>
<keyword evidence="8" id="KW-0812">Transmembrane</keyword>
<dbReference type="Proteomes" id="UP000324832">
    <property type="component" value="Unassembled WGS sequence"/>
</dbReference>
<reference evidence="10 11" key="1">
    <citation type="submission" date="2017-07" db="EMBL/GenBank/DDBJ databases">
        <authorList>
            <person name="Talla V."/>
            <person name="Backstrom N."/>
        </authorList>
    </citation>
    <scope>NUCLEOTIDE SEQUENCE [LARGE SCALE GENOMIC DNA]</scope>
</reference>
<keyword evidence="8" id="KW-0472">Membrane</keyword>
<evidence type="ECO:0000256" key="3">
    <source>
        <dbReference type="ARBA" id="ARBA00022690"/>
    </source>
</evidence>
<keyword evidence="3 7" id="KW-0646">Protease inhibitor</keyword>
<feature type="disulfide bond" evidence="7">
    <location>
        <begin position="57"/>
        <end position="67"/>
    </location>
</feature>
<dbReference type="Pfam" id="PF05375">
    <property type="entry name" value="Pacifastin_I"/>
    <property type="match status" value="1"/>
</dbReference>
<feature type="transmembrane region" description="Helical" evidence="8">
    <location>
        <begin position="6"/>
        <end position="26"/>
    </location>
</feature>
<feature type="disulfide bond" evidence="7">
    <location>
        <begin position="44"/>
        <end position="59"/>
    </location>
</feature>
<evidence type="ECO:0000313" key="11">
    <source>
        <dbReference type="Proteomes" id="UP000324832"/>
    </source>
</evidence>
<dbReference type="SUPFAM" id="SSF57283">
    <property type="entry name" value="PMP inhibitors"/>
    <property type="match status" value="2"/>
</dbReference>
<name>A0A5E4Q417_9NEOP</name>
<dbReference type="InterPro" id="IPR008037">
    <property type="entry name" value="Pacifastin_dom"/>
</dbReference>
<evidence type="ECO:0000313" key="10">
    <source>
        <dbReference type="EMBL" id="VVC92284.1"/>
    </source>
</evidence>
<dbReference type="GO" id="GO:0004867">
    <property type="term" value="F:serine-type endopeptidase inhibitor activity"/>
    <property type="evidence" value="ECO:0007669"/>
    <property type="project" value="UniProtKB-UniRule"/>
</dbReference>